<feature type="chain" id="PRO_5003323626" evidence="6">
    <location>
        <begin position="20"/>
        <end position="201"/>
    </location>
</feature>
<evidence type="ECO:0000256" key="6">
    <source>
        <dbReference type="SAM" id="SignalP"/>
    </source>
</evidence>
<accession>F5BZP1</accession>
<feature type="signal peptide" evidence="6">
    <location>
        <begin position="1"/>
        <end position="19"/>
    </location>
</feature>
<keyword evidence="2" id="KW-0964">Secreted</keyword>
<keyword evidence="4" id="KW-0325">Glycoprotein</keyword>
<proteinExistence type="evidence at transcript level"/>
<sequence>MFVVVCAIALLCLVSLSHSAPLSCEDLVQPLDQLDPHHLEGRWALVAGSMSHPLYLERFKQRDSATINFSSNTSGTHISYSLSIHFNNDCLYDNYNISLEGSSFTFDGTDKSNLSANFVHTSCQDCILMRMNKESGKRQHVYLLSKRRELEQKEMEEFRAQLKCLNMPPPHVMDPTKELCPEERASNPATQTEEKTEEQHN</sequence>
<evidence type="ECO:0000256" key="1">
    <source>
        <dbReference type="ARBA" id="ARBA00004613"/>
    </source>
</evidence>
<dbReference type="InterPro" id="IPR022734">
    <property type="entry name" value="ApoM"/>
</dbReference>
<evidence type="ECO:0000256" key="2">
    <source>
        <dbReference type="ARBA" id="ARBA00022525"/>
    </source>
</evidence>
<dbReference type="SUPFAM" id="SSF50814">
    <property type="entry name" value="Lipocalins"/>
    <property type="match status" value="1"/>
</dbReference>
<evidence type="ECO:0000256" key="3">
    <source>
        <dbReference type="ARBA" id="ARBA00022729"/>
    </source>
</evidence>
<dbReference type="Pfam" id="PF11032">
    <property type="entry name" value="ApoM"/>
    <property type="match status" value="1"/>
</dbReference>
<reference evidence="7" key="1">
    <citation type="submission" date="2011-02" db="EMBL/GenBank/DDBJ databases">
        <title>Characterization of Chromosome 18 in grouper Epinephelus bruneus.</title>
        <authorList>
            <person name="Harikrishnan R."/>
            <person name="Kim J.-S."/>
            <person name="Heo M.-S."/>
        </authorList>
    </citation>
    <scope>NUCLEOTIDE SEQUENCE</scope>
</reference>
<dbReference type="InterPro" id="IPR012674">
    <property type="entry name" value="Calycin"/>
</dbReference>
<dbReference type="PANTHER" id="PTHR11967:SF2">
    <property type="entry name" value="ALPHA-1-ACID GLYCOPROTEIN 1"/>
    <property type="match status" value="1"/>
</dbReference>
<feature type="region of interest" description="Disordered" evidence="5">
    <location>
        <begin position="166"/>
        <end position="201"/>
    </location>
</feature>
<name>F5BZP1_EPIBR</name>
<dbReference type="Gene3D" id="2.40.128.20">
    <property type="match status" value="1"/>
</dbReference>
<evidence type="ECO:0000256" key="5">
    <source>
        <dbReference type="SAM" id="MobiDB-lite"/>
    </source>
</evidence>
<feature type="compositionally biased region" description="Basic and acidic residues" evidence="5">
    <location>
        <begin position="192"/>
        <end position="201"/>
    </location>
</feature>
<dbReference type="PANTHER" id="PTHR11967">
    <property type="entry name" value="ALPHA-1-ACID GLYCOPROTEIN"/>
    <property type="match status" value="1"/>
</dbReference>
<organism evidence="7">
    <name type="scientific">Epinephelus bruneus</name>
    <name type="common">Longtooth grouper</name>
    <dbReference type="NCBI Taxonomy" id="323802"/>
    <lineage>
        <taxon>Eukaryota</taxon>
        <taxon>Metazoa</taxon>
        <taxon>Chordata</taxon>
        <taxon>Craniata</taxon>
        <taxon>Vertebrata</taxon>
        <taxon>Euteleostomi</taxon>
        <taxon>Actinopterygii</taxon>
        <taxon>Neopterygii</taxon>
        <taxon>Teleostei</taxon>
        <taxon>Neoteleostei</taxon>
        <taxon>Acanthomorphata</taxon>
        <taxon>Eupercaria</taxon>
        <taxon>Perciformes</taxon>
        <taxon>Serranoidei</taxon>
        <taxon>Serranidae</taxon>
        <taxon>Epinephelinae</taxon>
        <taxon>Epinephelini</taxon>
        <taxon>Epinephelus</taxon>
    </lineage>
</organism>
<protein>
    <submittedName>
        <fullName evidence="7">Uncharacterized protein</fullName>
    </submittedName>
</protein>
<keyword evidence="3 6" id="KW-0732">Signal</keyword>
<feature type="compositionally biased region" description="Basic and acidic residues" evidence="5">
    <location>
        <begin position="174"/>
        <end position="185"/>
    </location>
</feature>
<evidence type="ECO:0000256" key="4">
    <source>
        <dbReference type="ARBA" id="ARBA00023180"/>
    </source>
</evidence>
<dbReference type="GO" id="GO:0005576">
    <property type="term" value="C:extracellular region"/>
    <property type="evidence" value="ECO:0007669"/>
    <property type="project" value="UniProtKB-SubCell"/>
</dbReference>
<evidence type="ECO:0000313" key="7">
    <source>
        <dbReference type="EMBL" id="AEB31301.1"/>
    </source>
</evidence>
<dbReference type="AlphaFoldDB" id="F5BZP1"/>
<comment type="subcellular location">
    <subcellularLocation>
        <location evidence="1">Secreted</location>
    </subcellularLocation>
</comment>
<dbReference type="EMBL" id="JF430634">
    <property type="protein sequence ID" value="AEB31301.1"/>
    <property type="molecule type" value="mRNA"/>
</dbReference>
<feature type="non-terminal residue" evidence="7">
    <location>
        <position position="201"/>
    </location>
</feature>